<feature type="domain" description="Alanyl-transfer RNA synthetases family profile" evidence="10">
    <location>
        <begin position="1"/>
        <end position="601"/>
    </location>
</feature>
<keyword evidence="4" id="KW-0436">Ligase</keyword>
<dbReference type="PROSITE" id="PS50860">
    <property type="entry name" value="AA_TRNA_LIGASE_II_ALA"/>
    <property type="match status" value="1"/>
</dbReference>
<dbReference type="GO" id="GO:0004813">
    <property type="term" value="F:alanine-tRNA ligase activity"/>
    <property type="evidence" value="ECO:0007669"/>
    <property type="project" value="UniProtKB-EC"/>
</dbReference>
<dbReference type="InterPro" id="IPR012947">
    <property type="entry name" value="tRNA_SAD"/>
</dbReference>
<dbReference type="SUPFAM" id="SSF101353">
    <property type="entry name" value="Putative anticodon-binding domain of alanyl-tRNA synthetase (AlaRS)"/>
    <property type="match status" value="1"/>
</dbReference>
<protein>
    <recommendedName>
        <fullName evidence="2">alanine--tRNA ligase</fullName>
        <ecNumber evidence="2">6.1.1.7</ecNumber>
    </recommendedName>
</protein>
<evidence type="ECO:0000313" key="12">
    <source>
        <dbReference type="Proteomes" id="UP000177932"/>
    </source>
</evidence>
<dbReference type="FunFam" id="3.30.980.10:FF:000004">
    <property type="entry name" value="Alanine--tRNA ligase, cytoplasmic"/>
    <property type="match status" value="1"/>
</dbReference>
<dbReference type="Pfam" id="PF07973">
    <property type="entry name" value="tRNA_SAD"/>
    <property type="match status" value="1"/>
</dbReference>
<keyword evidence="8" id="KW-0648">Protein biosynthesis</keyword>
<dbReference type="Pfam" id="PF01411">
    <property type="entry name" value="tRNA-synt_2c"/>
    <property type="match status" value="1"/>
</dbReference>
<dbReference type="EMBL" id="MHOD01000012">
    <property type="protein sequence ID" value="OGZ58249.1"/>
    <property type="molecule type" value="Genomic_DNA"/>
</dbReference>
<dbReference type="InterPro" id="IPR002318">
    <property type="entry name" value="Ala-tRNA-lgiase_IIc"/>
</dbReference>
<dbReference type="SMART" id="SM00863">
    <property type="entry name" value="tRNA_SAD"/>
    <property type="match status" value="1"/>
</dbReference>
<dbReference type="Proteomes" id="UP000177932">
    <property type="component" value="Unassembled WGS sequence"/>
</dbReference>
<dbReference type="PRINTS" id="PR00980">
    <property type="entry name" value="TRNASYNTHALA"/>
</dbReference>
<dbReference type="GO" id="GO:0002161">
    <property type="term" value="F:aminoacyl-tRNA deacylase activity"/>
    <property type="evidence" value="ECO:0007669"/>
    <property type="project" value="TreeGrafter"/>
</dbReference>
<dbReference type="NCBIfam" id="NF002436">
    <property type="entry name" value="PRK01584.1"/>
    <property type="match status" value="1"/>
</dbReference>
<dbReference type="CDD" id="cd00673">
    <property type="entry name" value="AlaRS_core"/>
    <property type="match status" value="1"/>
</dbReference>
<evidence type="ECO:0000256" key="3">
    <source>
        <dbReference type="ARBA" id="ARBA00022555"/>
    </source>
</evidence>
<dbReference type="AlphaFoldDB" id="A0A1G2H7C0"/>
<dbReference type="PANTHER" id="PTHR11777">
    <property type="entry name" value="ALANYL-TRNA SYNTHETASE"/>
    <property type="match status" value="1"/>
</dbReference>
<accession>A0A1G2H7C0</accession>
<keyword evidence="9" id="KW-0030">Aminoacyl-tRNA synthetase</keyword>
<keyword evidence="5" id="KW-0547">Nucleotide-binding</keyword>
<dbReference type="InterPro" id="IPR045864">
    <property type="entry name" value="aa-tRNA-synth_II/BPL/LPL"/>
</dbReference>
<evidence type="ECO:0000256" key="1">
    <source>
        <dbReference type="ARBA" id="ARBA00008226"/>
    </source>
</evidence>
<reference evidence="11 12" key="1">
    <citation type="journal article" date="2016" name="Nat. Commun.">
        <title>Thousands of microbial genomes shed light on interconnected biogeochemical processes in an aquifer system.</title>
        <authorList>
            <person name="Anantharaman K."/>
            <person name="Brown C.T."/>
            <person name="Hug L.A."/>
            <person name="Sharon I."/>
            <person name="Castelle C.J."/>
            <person name="Probst A.J."/>
            <person name="Thomas B.C."/>
            <person name="Singh A."/>
            <person name="Wilkins M.J."/>
            <person name="Karaoz U."/>
            <person name="Brodie E.L."/>
            <person name="Williams K.H."/>
            <person name="Hubbard S.S."/>
            <person name="Banfield J.F."/>
        </authorList>
    </citation>
    <scope>NUCLEOTIDE SEQUENCE [LARGE SCALE GENOMIC DNA]</scope>
</reference>
<sequence length="601" mass="67706">MTAEKLREEFLNYFKSKGHSVVPSSSLLPDDPSVLLTTAGMQQFKPYYTAKADPLSSPHTSLSGKPIGSKNAVSVQKCFRTSDIDEVGDETHLTFFEMLGNFSFGGYFKEEAINFAYEFLTKKLGITIDYVTVFKGDESVPMDMESENEWNNLGFSKENGNVKFSGREDNFWGPTGSEGPCGPTTEIYIKSMPESGQSTEIWNIVFNEYYSNKDKTLERLKNPGVDTGMGLERLAMVSQEVKNIFETDLFGPILSLIPKNMPERIRRIVADHARGAVFLLADGILPSNKEAGYILRRLLRRIIVHEDMSSDGAAGHSGYGFNIHLIMEKIISEYGSSYPKLISQKQIILDEFEKEREKFSKTLRKGLRELNRIGEINAKSAFYLYESFGLPYEIIKELGEDKAKGLGREEFDSEFDKHREQSRAGKEKKFGGHGLILDTGELKASNEEELKKVTRLHTATHLLQAALRKVLGDNIHQGGSDITAERLRFDFHFERKPSSVELSEVEDLVNRAIEHDLDMGYEEMPYGEAIKTGALYFEKEKYPPNVRVYTAKDSNTGEVFSRELCGGPHVSHTGELKSFKIFKEESVGAGLRRIRATVGEK</sequence>
<comment type="similarity">
    <text evidence="1">Belongs to the class-II aminoacyl-tRNA synthetase family.</text>
</comment>
<dbReference type="Gene3D" id="3.30.980.10">
    <property type="entry name" value="Threonyl-trna Synthetase, Chain A, domain 2"/>
    <property type="match status" value="1"/>
</dbReference>
<dbReference type="Gene3D" id="3.30.54.20">
    <property type="match status" value="1"/>
</dbReference>
<keyword evidence="7" id="KW-0694">RNA-binding</keyword>
<dbReference type="SUPFAM" id="SSF55681">
    <property type="entry name" value="Class II aaRS and biotin synthetases"/>
    <property type="match status" value="1"/>
</dbReference>
<dbReference type="InterPro" id="IPR018162">
    <property type="entry name" value="Ala-tRNA-ligase_IIc_anticod-bd"/>
</dbReference>
<dbReference type="STRING" id="1802158.A2827_02355"/>
<organism evidence="11 12">
    <name type="scientific">Candidatus Spechtbacteria bacterium RIFCSPHIGHO2_01_FULL_43_30</name>
    <dbReference type="NCBI Taxonomy" id="1802158"/>
    <lineage>
        <taxon>Bacteria</taxon>
        <taxon>Candidatus Spechtiibacteriota</taxon>
    </lineage>
</organism>
<dbReference type="GO" id="GO:0005737">
    <property type="term" value="C:cytoplasm"/>
    <property type="evidence" value="ECO:0007669"/>
    <property type="project" value="InterPro"/>
</dbReference>
<evidence type="ECO:0000313" key="11">
    <source>
        <dbReference type="EMBL" id="OGZ58249.1"/>
    </source>
</evidence>
<evidence type="ECO:0000256" key="5">
    <source>
        <dbReference type="ARBA" id="ARBA00022741"/>
    </source>
</evidence>
<comment type="caution">
    <text evidence="11">The sequence shown here is derived from an EMBL/GenBank/DDBJ whole genome shotgun (WGS) entry which is preliminary data.</text>
</comment>
<dbReference type="InterPro" id="IPR018163">
    <property type="entry name" value="Thr/Ala-tRNA-synth_IIc_edit"/>
</dbReference>
<dbReference type="InterPro" id="IPR018165">
    <property type="entry name" value="Ala-tRNA-synth_IIc_core"/>
</dbReference>
<dbReference type="SUPFAM" id="SSF55186">
    <property type="entry name" value="ThrRS/AlaRS common domain"/>
    <property type="match status" value="1"/>
</dbReference>
<dbReference type="GO" id="GO:0005524">
    <property type="term" value="F:ATP binding"/>
    <property type="evidence" value="ECO:0007669"/>
    <property type="project" value="UniProtKB-KW"/>
</dbReference>
<evidence type="ECO:0000256" key="8">
    <source>
        <dbReference type="ARBA" id="ARBA00022917"/>
    </source>
</evidence>
<keyword evidence="3" id="KW-0820">tRNA-binding</keyword>
<dbReference type="GO" id="GO:0000049">
    <property type="term" value="F:tRNA binding"/>
    <property type="evidence" value="ECO:0007669"/>
    <property type="project" value="UniProtKB-KW"/>
</dbReference>
<dbReference type="PANTHER" id="PTHR11777:SF9">
    <property type="entry name" value="ALANINE--TRNA LIGASE, CYTOPLASMIC"/>
    <property type="match status" value="1"/>
</dbReference>
<gene>
    <name evidence="11" type="ORF">A2827_02355</name>
</gene>
<dbReference type="GO" id="GO:0006419">
    <property type="term" value="P:alanyl-tRNA aminoacylation"/>
    <property type="evidence" value="ECO:0007669"/>
    <property type="project" value="InterPro"/>
</dbReference>
<dbReference type="InterPro" id="IPR018164">
    <property type="entry name" value="Ala-tRNA-synth_IIc_N"/>
</dbReference>
<dbReference type="EC" id="6.1.1.7" evidence="2"/>
<dbReference type="Gene3D" id="3.30.930.10">
    <property type="entry name" value="Bira Bifunctional Protein, Domain 2"/>
    <property type="match status" value="1"/>
</dbReference>
<name>A0A1G2H7C0_9BACT</name>
<evidence type="ECO:0000256" key="6">
    <source>
        <dbReference type="ARBA" id="ARBA00022840"/>
    </source>
</evidence>
<evidence type="ECO:0000256" key="4">
    <source>
        <dbReference type="ARBA" id="ARBA00022598"/>
    </source>
</evidence>
<keyword evidence="6" id="KW-0067">ATP-binding</keyword>
<dbReference type="InterPro" id="IPR050058">
    <property type="entry name" value="Ala-tRNA_ligase"/>
</dbReference>
<evidence type="ECO:0000259" key="10">
    <source>
        <dbReference type="PROSITE" id="PS50860"/>
    </source>
</evidence>
<evidence type="ECO:0000256" key="7">
    <source>
        <dbReference type="ARBA" id="ARBA00022884"/>
    </source>
</evidence>
<proteinExistence type="inferred from homology"/>
<evidence type="ECO:0000256" key="2">
    <source>
        <dbReference type="ARBA" id="ARBA00013168"/>
    </source>
</evidence>
<evidence type="ECO:0000256" key="9">
    <source>
        <dbReference type="ARBA" id="ARBA00023146"/>
    </source>
</evidence>